<comment type="similarity">
    <text evidence="2">Belongs to the type II (or gamma) interferon family.</text>
</comment>
<dbReference type="Gene3D" id="1.20.1250.10">
    <property type="match status" value="1"/>
</dbReference>
<keyword evidence="3" id="KW-0202">Cytokine</keyword>
<dbReference type="GO" id="GO:0005615">
    <property type="term" value="C:extracellular space"/>
    <property type="evidence" value="ECO:0007669"/>
    <property type="project" value="UniProtKB-KW"/>
</dbReference>
<evidence type="ECO:0000313" key="8">
    <source>
        <dbReference type="Proteomes" id="UP001152622"/>
    </source>
</evidence>
<comment type="caution">
    <text evidence="7">The sequence shown here is derived from an EMBL/GenBank/DDBJ whole genome shotgun (WGS) entry which is preliminary data.</text>
</comment>
<keyword evidence="5" id="KW-0325">Glycoprotein</keyword>
<protein>
    <recommendedName>
        <fullName evidence="9">Interferon gamma</fullName>
    </recommendedName>
</protein>
<evidence type="ECO:0000256" key="1">
    <source>
        <dbReference type="ARBA" id="ARBA00004613"/>
    </source>
</evidence>
<evidence type="ECO:0000256" key="4">
    <source>
        <dbReference type="ARBA" id="ARBA00022525"/>
    </source>
</evidence>
<sequence length="171" mass="20015">MFMLCSVAPWVSSSVDFISPKMRAYVKNLKTHYITSDKALFGSSLFPHDLENFEEGEQKVLLRESLDVYVTILSDMRNQTQDMEIKKSIMAVTAQMEDLRESYFHSREHALKRHLQNLWALKTDDVTTQRKAVRELLPVLQEASRLGSRIHDRKQKRRTRRQTPKGRVPQP</sequence>
<comment type="subcellular location">
    <subcellularLocation>
        <location evidence="1">Secreted</location>
    </subcellularLocation>
</comment>
<dbReference type="PANTHER" id="PTHR11419:SF0">
    <property type="entry name" value="INTERFERON GAMMA"/>
    <property type="match status" value="1"/>
</dbReference>
<accession>A0A9Q1J8G0</accession>
<dbReference type="GO" id="GO:0005133">
    <property type="term" value="F:type II interferon receptor binding"/>
    <property type="evidence" value="ECO:0007669"/>
    <property type="project" value="InterPro"/>
</dbReference>
<evidence type="ECO:0000256" key="6">
    <source>
        <dbReference type="SAM" id="MobiDB-lite"/>
    </source>
</evidence>
<feature type="region of interest" description="Disordered" evidence="6">
    <location>
        <begin position="147"/>
        <end position="171"/>
    </location>
</feature>
<dbReference type="Proteomes" id="UP001152622">
    <property type="component" value="Chromosome 2"/>
</dbReference>
<dbReference type="AlphaFoldDB" id="A0A9Q1J8G0"/>
<dbReference type="EMBL" id="JAINUF010000002">
    <property type="protein sequence ID" value="KAJ8373488.1"/>
    <property type="molecule type" value="Genomic_DNA"/>
</dbReference>
<feature type="compositionally biased region" description="Basic residues" evidence="6">
    <location>
        <begin position="151"/>
        <end position="164"/>
    </location>
</feature>
<evidence type="ECO:0000256" key="2">
    <source>
        <dbReference type="ARBA" id="ARBA00007566"/>
    </source>
</evidence>
<organism evidence="7 8">
    <name type="scientific">Synaphobranchus kaupii</name>
    <name type="common">Kaup's arrowtooth eel</name>
    <dbReference type="NCBI Taxonomy" id="118154"/>
    <lineage>
        <taxon>Eukaryota</taxon>
        <taxon>Metazoa</taxon>
        <taxon>Chordata</taxon>
        <taxon>Craniata</taxon>
        <taxon>Vertebrata</taxon>
        <taxon>Euteleostomi</taxon>
        <taxon>Actinopterygii</taxon>
        <taxon>Neopterygii</taxon>
        <taxon>Teleostei</taxon>
        <taxon>Anguilliformes</taxon>
        <taxon>Synaphobranchidae</taxon>
        <taxon>Synaphobranchus</taxon>
    </lineage>
</organism>
<proteinExistence type="inferred from homology"/>
<dbReference type="Pfam" id="PF00714">
    <property type="entry name" value="IFN-gamma"/>
    <property type="match status" value="1"/>
</dbReference>
<evidence type="ECO:0000313" key="7">
    <source>
        <dbReference type="EMBL" id="KAJ8373488.1"/>
    </source>
</evidence>
<dbReference type="OrthoDB" id="8957647at2759"/>
<gene>
    <name evidence="7" type="ORF">SKAU_G00040680</name>
</gene>
<keyword evidence="8" id="KW-1185">Reference proteome</keyword>
<evidence type="ECO:0008006" key="9">
    <source>
        <dbReference type="Google" id="ProtNLM"/>
    </source>
</evidence>
<dbReference type="PANTHER" id="PTHR11419">
    <property type="entry name" value="INTERFERON GAMMA"/>
    <property type="match status" value="1"/>
</dbReference>
<name>A0A9Q1J8G0_SYNKA</name>
<evidence type="ECO:0000256" key="3">
    <source>
        <dbReference type="ARBA" id="ARBA00022514"/>
    </source>
</evidence>
<dbReference type="InterPro" id="IPR002069">
    <property type="entry name" value="Interferon_gamma"/>
</dbReference>
<dbReference type="InterPro" id="IPR009079">
    <property type="entry name" value="4_helix_cytokine-like_core"/>
</dbReference>
<dbReference type="GO" id="GO:0006955">
    <property type="term" value="P:immune response"/>
    <property type="evidence" value="ECO:0007669"/>
    <property type="project" value="InterPro"/>
</dbReference>
<evidence type="ECO:0000256" key="5">
    <source>
        <dbReference type="ARBA" id="ARBA00023180"/>
    </source>
</evidence>
<dbReference type="GO" id="GO:0005125">
    <property type="term" value="F:cytokine activity"/>
    <property type="evidence" value="ECO:0007669"/>
    <property type="project" value="UniProtKB-KW"/>
</dbReference>
<dbReference type="SUPFAM" id="SSF47266">
    <property type="entry name" value="4-helical cytokines"/>
    <property type="match status" value="1"/>
</dbReference>
<reference evidence="7" key="1">
    <citation type="journal article" date="2023" name="Science">
        <title>Genome structures resolve the early diversification of teleost fishes.</title>
        <authorList>
            <person name="Parey E."/>
            <person name="Louis A."/>
            <person name="Montfort J."/>
            <person name="Bouchez O."/>
            <person name="Roques C."/>
            <person name="Iampietro C."/>
            <person name="Lluch J."/>
            <person name="Castinel A."/>
            <person name="Donnadieu C."/>
            <person name="Desvignes T."/>
            <person name="Floi Bucao C."/>
            <person name="Jouanno E."/>
            <person name="Wen M."/>
            <person name="Mejri S."/>
            <person name="Dirks R."/>
            <person name="Jansen H."/>
            <person name="Henkel C."/>
            <person name="Chen W.J."/>
            <person name="Zahm M."/>
            <person name="Cabau C."/>
            <person name="Klopp C."/>
            <person name="Thompson A.W."/>
            <person name="Robinson-Rechavi M."/>
            <person name="Braasch I."/>
            <person name="Lecointre G."/>
            <person name="Bobe J."/>
            <person name="Postlethwait J.H."/>
            <person name="Berthelot C."/>
            <person name="Roest Crollius H."/>
            <person name="Guiguen Y."/>
        </authorList>
    </citation>
    <scope>NUCLEOTIDE SEQUENCE</scope>
    <source>
        <strain evidence="7">WJC10195</strain>
    </source>
</reference>
<keyword evidence="4" id="KW-0964">Secreted</keyword>